<proteinExistence type="predicted"/>
<evidence type="ECO:0000313" key="2">
    <source>
        <dbReference type="Proteomes" id="UP000053989"/>
    </source>
</evidence>
<reference evidence="2" key="2">
    <citation type="submission" date="2015-01" db="EMBL/GenBank/DDBJ databases">
        <title>Evolutionary Origins and Diversification of the Mycorrhizal Mutualists.</title>
        <authorList>
            <consortium name="DOE Joint Genome Institute"/>
            <consortium name="Mycorrhizal Genomics Consortium"/>
            <person name="Kohler A."/>
            <person name="Kuo A."/>
            <person name="Nagy L.G."/>
            <person name="Floudas D."/>
            <person name="Copeland A."/>
            <person name="Barry K.W."/>
            <person name="Cichocki N."/>
            <person name="Veneault-Fourrey C."/>
            <person name="LaButti K."/>
            <person name="Lindquist E.A."/>
            <person name="Lipzen A."/>
            <person name="Lundell T."/>
            <person name="Morin E."/>
            <person name="Murat C."/>
            <person name="Riley R."/>
            <person name="Ohm R."/>
            <person name="Sun H."/>
            <person name="Tunlid A."/>
            <person name="Henrissat B."/>
            <person name="Grigoriev I.V."/>
            <person name="Hibbett D.S."/>
            <person name="Martin F."/>
        </authorList>
    </citation>
    <scope>NUCLEOTIDE SEQUENCE [LARGE SCALE GENOMIC DNA]</scope>
    <source>
        <strain evidence="2">Foug A</strain>
    </source>
</reference>
<dbReference type="HOGENOM" id="CLU_3033709_0_0_1"/>
<keyword evidence="2" id="KW-1185">Reference proteome</keyword>
<organism evidence="1 2">
    <name type="scientific">Scleroderma citrinum Foug A</name>
    <dbReference type="NCBI Taxonomy" id="1036808"/>
    <lineage>
        <taxon>Eukaryota</taxon>
        <taxon>Fungi</taxon>
        <taxon>Dikarya</taxon>
        <taxon>Basidiomycota</taxon>
        <taxon>Agaricomycotina</taxon>
        <taxon>Agaricomycetes</taxon>
        <taxon>Agaricomycetidae</taxon>
        <taxon>Boletales</taxon>
        <taxon>Sclerodermatineae</taxon>
        <taxon>Sclerodermataceae</taxon>
        <taxon>Scleroderma</taxon>
    </lineage>
</organism>
<accession>A0A0C3D5A5</accession>
<evidence type="ECO:0000313" key="1">
    <source>
        <dbReference type="EMBL" id="KIM51276.1"/>
    </source>
</evidence>
<dbReference type="EMBL" id="KN822270">
    <property type="protein sequence ID" value="KIM51276.1"/>
    <property type="molecule type" value="Genomic_DNA"/>
</dbReference>
<reference evidence="1 2" key="1">
    <citation type="submission" date="2014-04" db="EMBL/GenBank/DDBJ databases">
        <authorList>
            <consortium name="DOE Joint Genome Institute"/>
            <person name="Kuo A."/>
            <person name="Kohler A."/>
            <person name="Nagy L.G."/>
            <person name="Floudas D."/>
            <person name="Copeland A."/>
            <person name="Barry K.W."/>
            <person name="Cichocki N."/>
            <person name="Veneault-Fourrey C."/>
            <person name="LaButti K."/>
            <person name="Lindquist E.A."/>
            <person name="Lipzen A."/>
            <person name="Lundell T."/>
            <person name="Morin E."/>
            <person name="Murat C."/>
            <person name="Sun H."/>
            <person name="Tunlid A."/>
            <person name="Henrissat B."/>
            <person name="Grigoriev I.V."/>
            <person name="Hibbett D.S."/>
            <person name="Martin F."/>
            <person name="Nordberg H.P."/>
            <person name="Cantor M.N."/>
            <person name="Hua S.X."/>
        </authorList>
    </citation>
    <scope>NUCLEOTIDE SEQUENCE [LARGE SCALE GENOMIC DNA]</scope>
    <source>
        <strain evidence="1 2">Foug A</strain>
    </source>
</reference>
<dbReference type="AlphaFoldDB" id="A0A0C3D5A5"/>
<protein>
    <submittedName>
        <fullName evidence="1">Uncharacterized protein</fullName>
    </submittedName>
</protein>
<name>A0A0C3D5A5_9AGAM</name>
<sequence length="55" mass="6329">MHIDPTSIRKHWNKLRDSWAPWVRSGCTKIIPAHRYDTIMQARATSSTSGHSKPN</sequence>
<dbReference type="Proteomes" id="UP000053989">
    <property type="component" value="Unassembled WGS sequence"/>
</dbReference>
<gene>
    <name evidence="1" type="ORF">SCLCIDRAFT_1224664</name>
</gene>
<dbReference type="InParanoid" id="A0A0C3D5A5"/>